<protein>
    <submittedName>
        <fullName evidence="2">Uncharacterized protein</fullName>
    </submittedName>
</protein>
<feature type="region of interest" description="Disordered" evidence="1">
    <location>
        <begin position="1"/>
        <end position="38"/>
    </location>
</feature>
<reference evidence="2 3" key="1">
    <citation type="submission" date="2016-04" db="EMBL/GenBank/DDBJ databases">
        <authorList>
            <person name="Evans L.H."/>
            <person name="Alamgir A."/>
            <person name="Owens N."/>
            <person name="Weber N.D."/>
            <person name="Virtaneva K."/>
            <person name="Barbian K."/>
            <person name="Babar A."/>
            <person name="Rosenke K."/>
        </authorList>
    </citation>
    <scope>NUCLEOTIDE SEQUENCE [LARGE SCALE GENOMIC DNA]</scope>
    <source>
        <strain evidence="2 3">JL2886</strain>
    </source>
</reference>
<dbReference type="EMBL" id="CP015124">
    <property type="protein sequence ID" value="ANP35886.1"/>
    <property type="molecule type" value="Genomic_DNA"/>
</dbReference>
<gene>
    <name evidence="2" type="ORF">JL2886_00964</name>
</gene>
<dbReference type="AlphaFoldDB" id="A0A1B0ZNY4"/>
<dbReference type="Proteomes" id="UP000092565">
    <property type="component" value="Chromosome"/>
</dbReference>
<evidence type="ECO:0000313" key="3">
    <source>
        <dbReference type="Proteomes" id="UP000092565"/>
    </source>
</evidence>
<evidence type="ECO:0000313" key="2">
    <source>
        <dbReference type="EMBL" id="ANP35886.1"/>
    </source>
</evidence>
<accession>A0A1B0ZNY4</accession>
<keyword evidence="3" id="KW-1185">Reference proteome</keyword>
<name>A0A1B0ZNY4_9RHOB</name>
<organism evidence="2 3">
    <name type="scientific">Phaeobacter gallaeciensis</name>
    <dbReference type="NCBI Taxonomy" id="60890"/>
    <lineage>
        <taxon>Bacteria</taxon>
        <taxon>Pseudomonadati</taxon>
        <taxon>Pseudomonadota</taxon>
        <taxon>Alphaproteobacteria</taxon>
        <taxon>Rhodobacterales</taxon>
        <taxon>Roseobacteraceae</taxon>
        <taxon>Phaeobacter</taxon>
    </lineage>
</organism>
<sequence length="38" mass="4228">MSECNRACPPNSARSRKATLQGHELFASRGRWNDSGHV</sequence>
<evidence type="ECO:0000256" key="1">
    <source>
        <dbReference type="SAM" id="MobiDB-lite"/>
    </source>
</evidence>
<proteinExistence type="predicted"/>